<gene>
    <name evidence="1" type="ORF">NCTC12224_00637</name>
</gene>
<organism evidence="1 2">
    <name type="scientific">Streptococcus hyointestinalis</name>
    <dbReference type="NCBI Taxonomy" id="1337"/>
    <lineage>
        <taxon>Bacteria</taxon>
        <taxon>Bacillati</taxon>
        <taxon>Bacillota</taxon>
        <taxon>Bacilli</taxon>
        <taxon>Lactobacillales</taxon>
        <taxon>Streptococcaceae</taxon>
        <taxon>Streptococcus</taxon>
    </lineage>
</organism>
<dbReference type="OrthoDB" id="9813770at2"/>
<evidence type="ECO:0000313" key="1">
    <source>
        <dbReference type="EMBL" id="SUN59928.1"/>
    </source>
</evidence>
<dbReference type="InterPro" id="IPR036249">
    <property type="entry name" value="Thioredoxin-like_sf"/>
</dbReference>
<evidence type="ECO:0000313" key="2">
    <source>
        <dbReference type="Proteomes" id="UP000254924"/>
    </source>
</evidence>
<dbReference type="Gene3D" id="3.40.30.10">
    <property type="entry name" value="Glutaredoxin"/>
    <property type="match status" value="1"/>
</dbReference>
<dbReference type="AlphaFoldDB" id="A0A380K6T9"/>
<protein>
    <submittedName>
        <fullName evidence="1">Thioredoxin</fullName>
    </submittedName>
</protein>
<sequence>MTTFGDGYQLALSEGSMVLDSTGPAAAFALLREHVPVYRQSELAFAMQKAFFENGKSLSEVATYLPILKAFDLDEKLEEQLTLALENGHPAQLDFQKARAMGIQSYPTVIAQIGDKYYDFRGQAMTASDLEQQYQTLIRYGELK</sequence>
<dbReference type="Proteomes" id="UP000254924">
    <property type="component" value="Unassembled WGS sequence"/>
</dbReference>
<keyword evidence="2" id="KW-1185">Reference proteome</keyword>
<proteinExistence type="predicted"/>
<reference evidence="1 2" key="1">
    <citation type="submission" date="2018-06" db="EMBL/GenBank/DDBJ databases">
        <authorList>
            <consortium name="Pathogen Informatics"/>
            <person name="Doyle S."/>
        </authorList>
    </citation>
    <scope>NUCLEOTIDE SEQUENCE [LARGE SCALE GENOMIC DNA]</scope>
    <source>
        <strain evidence="1 2">NCTC12224</strain>
    </source>
</reference>
<dbReference type="EMBL" id="UHFN01000007">
    <property type="protein sequence ID" value="SUN59928.1"/>
    <property type="molecule type" value="Genomic_DNA"/>
</dbReference>
<accession>A0A380K6T9</accession>
<dbReference type="SUPFAM" id="SSF52833">
    <property type="entry name" value="Thioredoxin-like"/>
    <property type="match status" value="1"/>
</dbReference>
<name>A0A380K6T9_9STRE</name>